<dbReference type="InterPro" id="IPR000209">
    <property type="entry name" value="Peptidase_S8/S53_dom"/>
</dbReference>
<protein>
    <recommendedName>
        <fullName evidence="3">Peptidase S8/S53 domain-containing protein</fullName>
    </recommendedName>
</protein>
<keyword evidence="2" id="KW-0378">Hydrolase</keyword>
<dbReference type="GO" id="GO:0004252">
    <property type="term" value="F:serine-type endopeptidase activity"/>
    <property type="evidence" value="ECO:0007669"/>
    <property type="project" value="UniProtKB-UniRule"/>
</dbReference>
<dbReference type="SUPFAM" id="SSF52743">
    <property type="entry name" value="Subtilisin-like"/>
    <property type="match status" value="1"/>
</dbReference>
<dbReference type="Pfam" id="PF00082">
    <property type="entry name" value="Peptidase_S8"/>
    <property type="match status" value="1"/>
</dbReference>
<dbReference type="RefSeq" id="WP_184136418.1">
    <property type="nucleotide sequence ID" value="NZ_JACHKT010000033.1"/>
</dbReference>
<dbReference type="Gene3D" id="3.40.50.200">
    <property type="entry name" value="Peptidase S8/S53 domain"/>
    <property type="match status" value="1"/>
</dbReference>
<evidence type="ECO:0000256" key="1">
    <source>
        <dbReference type="ARBA" id="ARBA00011073"/>
    </source>
</evidence>
<feature type="active site" description="Charge relay system" evidence="2">
    <location>
        <position position="228"/>
    </location>
</feature>
<organism evidence="4 5">
    <name type="scientific">Arcicella rosea</name>
    <dbReference type="NCBI Taxonomy" id="502909"/>
    <lineage>
        <taxon>Bacteria</taxon>
        <taxon>Pseudomonadati</taxon>
        <taxon>Bacteroidota</taxon>
        <taxon>Cytophagia</taxon>
        <taxon>Cytophagales</taxon>
        <taxon>Flectobacillaceae</taxon>
        <taxon>Arcicella</taxon>
    </lineage>
</organism>
<feature type="domain" description="Peptidase S8/S53" evidence="3">
    <location>
        <begin position="221"/>
        <end position="429"/>
    </location>
</feature>
<evidence type="ECO:0000256" key="2">
    <source>
        <dbReference type="PROSITE-ProRule" id="PRU01240"/>
    </source>
</evidence>
<accession>A0A841EXF6</accession>
<evidence type="ECO:0000259" key="3">
    <source>
        <dbReference type="Pfam" id="PF00082"/>
    </source>
</evidence>
<keyword evidence="5" id="KW-1185">Reference proteome</keyword>
<feature type="active site" description="Charge relay system" evidence="2">
    <location>
        <position position="264"/>
    </location>
</feature>
<dbReference type="EMBL" id="JACHKT010000033">
    <property type="protein sequence ID" value="MBB6005000.1"/>
    <property type="molecule type" value="Genomic_DNA"/>
</dbReference>
<dbReference type="InterPro" id="IPR050131">
    <property type="entry name" value="Peptidase_S8_subtilisin-like"/>
</dbReference>
<dbReference type="Proteomes" id="UP000524404">
    <property type="component" value="Unassembled WGS sequence"/>
</dbReference>
<feature type="active site" description="Charge relay system" evidence="2">
    <location>
        <position position="421"/>
    </location>
</feature>
<keyword evidence="2" id="KW-0720">Serine protease</keyword>
<reference evidence="4 5" key="1">
    <citation type="submission" date="2020-08" db="EMBL/GenBank/DDBJ databases">
        <title>Functional genomics of gut bacteria from endangered species of beetles.</title>
        <authorList>
            <person name="Carlos-Shanley C."/>
        </authorList>
    </citation>
    <scope>NUCLEOTIDE SEQUENCE [LARGE SCALE GENOMIC DNA]</scope>
    <source>
        <strain evidence="4 5">S00070</strain>
    </source>
</reference>
<evidence type="ECO:0000313" key="5">
    <source>
        <dbReference type="Proteomes" id="UP000524404"/>
    </source>
</evidence>
<dbReference type="AlphaFoldDB" id="A0A841EXF6"/>
<dbReference type="PANTHER" id="PTHR43806:SF67">
    <property type="entry name" value="EGF-LIKE DOMAIN-CONTAINING PROTEIN"/>
    <property type="match status" value="1"/>
</dbReference>
<keyword evidence="2" id="KW-0645">Protease</keyword>
<dbReference type="PANTHER" id="PTHR43806">
    <property type="entry name" value="PEPTIDASE S8"/>
    <property type="match status" value="1"/>
</dbReference>
<dbReference type="InterPro" id="IPR036852">
    <property type="entry name" value="Peptidase_S8/S53_dom_sf"/>
</dbReference>
<dbReference type="PROSITE" id="PS51892">
    <property type="entry name" value="SUBTILASE"/>
    <property type="match status" value="1"/>
</dbReference>
<evidence type="ECO:0000313" key="4">
    <source>
        <dbReference type="EMBL" id="MBB6005000.1"/>
    </source>
</evidence>
<sequence>MRRSLLLLLLSIVLLVVLFFYFMGLKPSSARKEIVAPIKTKIDSLIQAKPDVFPYSYVEGTGYVLKDKQVVYFGKSDTTEARRQEVIAEFQKELEAYWKWEILFGNKSLVADSSAVASSQETPGITDRVGQLFDVTDLIKVEIDTVNNCKCDKNFILLSGKDLHLINTIPNPDGGVIGSGPPPHDIVPIPSTESIPLDSVSFLVNAKGANQTIVPNGAKGKVLVGIIDTGFNAESFNDGYFTTGLDYNFLNNTNQIQDNNADIHGTKVSRIIIQNAPKKDQIQLVGLKTFDENYAGDLYHNVCALIYAHKNNINIVNASWGTYLKQSDAVFSAVLKDLQNAGMVLICSAGNDNLDIDDEKFWPACYAGNDTLGTNVISVTSKSGTICQNQSKSGKNINFTVKADENCKHNVPNSLAQSGSSFAAPYVTSEVIKYYLTNPTRFNKTIFANTLTATPPASGISVYQNP</sequence>
<proteinExistence type="inferred from homology"/>
<dbReference type="GO" id="GO:0006508">
    <property type="term" value="P:proteolysis"/>
    <property type="evidence" value="ECO:0007669"/>
    <property type="project" value="UniProtKB-KW"/>
</dbReference>
<gene>
    <name evidence="4" type="ORF">HNP25_003670</name>
</gene>
<comment type="caution">
    <text evidence="4">The sequence shown here is derived from an EMBL/GenBank/DDBJ whole genome shotgun (WGS) entry which is preliminary data.</text>
</comment>
<name>A0A841EXF6_9BACT</name>
<comment type="similarity">
    <text evidence="1 2">Belongs to the peptidase S8 family.</text>
</comment>